<reference evidence="1" key="1">
    <citation type="submission" date="2024-07" db="EMBL/GenBank/DDBJ databases">
        <authorList>
            <person name="Kim Y.J."/>
            <person name="Jeong J.Y."/>
        </authorList>
    </citation>
    <scope>NUCLEOTIDE SEQUENCE</scope>
    <source>
        <strain evidence="1">GIHE-MW2</strain>
    </source>
</reference>
<sequence>MDLKPIKTEADYRQALAEIERLFEAELNTPEGNRLEILVTLVEAYEKKHHPIESPLPDEAILYHLESRHPSLTVSNFIQGLKRRGVSDRVIQEALNEVGMAG</sequence>
<proteinExistence type="predicted"/>
<gene>
    <name evidence="1" type="ORF">ABWT76_000365</name>
</gene>
<name>A0AAU8JFR3_9CYAN</name>
<protein>
    <submittedName>
        <fullName evidence="1">Transcriptional regulator</fullName>
    </submittedName>
</protein>
<evidence type="ECO:0000313" key="1">
    <source>
        <dbReference type="EMBL" id="XCM37595.1"/>
    </source>
</evidence>
<accession>A0AAU8JFR3</accession>
<dbReference type="RefSeq" id="WP_054465077.1">
    <property type="nucleotide sequence ID" value="NZ_CP159837.1"/>
</dbReference>
<organism evidence="1">
    <name type="scientific">Planktothricoides raciborskii GIHE-MW2</name>
    <dbReference type="NCBI Taxonomy" id="2792601"/>
    <lineage>
        <taxon>Bacteria</taxon>
        <taxon>Bacillati</taxon>
        <taxon>Cyanobacteriota</taxon>
        <taxon>Cyanophyceae</taxon>
        <taxon>Oscillatoriophycideae</taxon>
        <taxon>Oscillatoriales</taxon>
        <taxon>Oscillatoriaceae</taxon>
        <taxon>Planktothricoides</taxon>
    </lineage>
</organism>
<dbReference type="AlphaFoldDB" id="A0AAU8JFR3"/>
<dbReference type="EMBL" id="CP159837">
    <property type="protein sequence ID" value="XCM37595.1"/>
    <property type="molecule type" value="Genomic_DNA"/>
</dbReference>